<evidence type="ECO:0000313" key="2">
    <source>
        <dbReference type="Proteomes" id="UP000249057"/>
    </source>
</evidence>
<organism evidence="1 2">
    <name type="scientific">Aspergillus brunneoviolaceus CBS 621.78</name>
    <dbReference type="NCBI Taxonomy" id="1450534"/>
    <lineage>
        <taxon>Eukaryota</taxon>
        <taxon>Fungi</taxon>
        <taxon>Dikarya</taxon>
        <taxon>Ascomycota</taxon>
        <taxon>Pezizomycotina</taxon>
        <taxon>Eurotiomycetes</taxon>
        <taxon>Eurotiomycetidae</taxon>
        <taxon>Eurotiales</taxon>
        <taxon>Aspergillaceae</taxon>
        <taxon>Aspergillus</taxon>
        <taxon>Aspergillus subgen. Circumdati</taxon>
    </lineage>
</organism>
<proteinExistence type="predicted"/>
<dbReference type="Proteomes" id="UP000249057">
    <property type="component" value="Unassembled WGS sequence"/>
</dbReference>
<name>A0ACD1GGE1_9EURO</name>
<reference evidence="1" key="1">
    <citation type="submission" date="2018-02" db="EMBL/GenBank/DDBJ databases">
        <title>The genomes of Aspergillus section Nigri reveals drivers in fungal speciation.</title>
        <authorList>
            <consortium name="DOE Joint Genome Institute"/>
            <person name="Vesth T.C."/>
            <person name="Nybo J."/>
            <person name="Theobald S."/>
            <person name="Brandl J."/>
            <person name="Frisvad J.C."/>
            <person name="Nielsen K.F."/>
            <person name="Lyhne E.K."/>
            <person name="Kogle M.E."/>
            <person name="Kuo A."/>
            <person name="Riley R."/>
            <person name="Clum A."/>
            <person name="Nolan M."/>
            <person name="Lipzen A."/>
            <person name="Salamov A."/>
            <person name="Henrissat B."/>
            <person name="Wiebenga A."/>
            <person name="De vries R.P."/>
            <person name="Grigoriev I.V."/>
            <person name="Mortensen U.H."/>
            <person name="Andersen M.R."/>
            <person name="Baker S.E."/>
        </authorList>
    </citation>
    <scope>NUCLEOTIDE SEQUENCE</scope>
    <source>
        <strain evidence="1">CBS 621.78</strain>
    </source>
</reference>
<keyword evidence="2" id="KW-1185">Reference proteome</keyword>
<evidence type="ECO:0000313" key="1">
    <source>
        <dbReference type="EMBL" id="RAH48151.1"/>
    </source>
</evidence>
<protein>
    <submittedName>
        <fullName evidence="1">Uncharacterized protein</fullName>
    </submittedName>
</protein>
<gene>
    <name evidence="1" type="ORF">BO95DRAFT_512722</name>
</gene>
<accession>A0ACD1GGE1</accession>
<sequence>MNTTSQTPYFDTNAAATGTATQAGITSTGDARTGPAPTTAGPHGSDMANKADPRVDSDLNNRAQYAPGTTTTGNVHPQATAGTATTSTSGTSTRGPHNSSLLNKLDPRVDSRTGEKSTKSTNQSGSGAMREPTDTTGTGTAGGVGYQPTVPSSSQGTRAAGGANPSTTATAPADTTNTVPTTGTTGTAETTGTAGTAGTSTTAGGQSARTGENVGRGVKSVAAGIHGAGESLRGGLNAAVDSAFGHDQGAAKNAAIADKGEREIETGRFGRSH</sequence>
<dbReference type="EMBL" id="KZ825326">
    <property type="protein sequence ID" value="RAH48151.1"/>
    <property type="molecule type" value="Genomic_DNA"/>
</dbReference>